<gene>
    <name evidence="2" type="ORF">Aocu_13020</name>
</gene>
<proteinExistence type="predicted"/>
<dbReference type="KEGG" id="aoc:Aocu_13020"/>
<dbReference type="Proteomes" id="UP000032434">
    <property type="component" value="Chromosome 1"/>
</dbReference>
<feature type="domain" description="HTH cro/C1-type" evidence="1">
    <location>
        <begin position="7"/>
        <end position="62"/>
    </location>
</feature>
<dbReference type="InterPro" id="IPR001387">
    <property type="entry name" value="Cro/C1-type_HTH"/>
</dbReference>
<dbReference type="Pfam" id="PF13443">
    <property type="entry name" value="HTH_26"/>
    <property type="match status" value="1"/>
</dbReference>
<dbReference type="SUPFAM" id="SSF47413">
    <property type="entry name" value="lambda repressor-like DNA-binding domains"/>
    <property type="match status" value="1"/>
</dbReference>
<dbReference type="Gene3D" id="1.10.260.40">
    <property type="entry name" value="lambda repressor-like DNA-binding domains"/>
    <property type="match status" value="1"/>
</dbReference>
<evidence type="ECO:0000259" key="1">
    <source>
        <dbReference type="PROSITE" id="PS50943"/>
    </source>
</evidence>
<dbReference type="CDD" id="cd00093">
    <property type="entry name" value="HTH_XRE"/>
    <property type="match status" value="1"/>
</dbReference>
<dbReference type="HOGENOM" id="CLU_066192_31_8_14"/>
<dbReference type="PATRIC" id="fig|35623.3.peg.1301"/>
<organism evidence="2 3">
    <name type="scientific">Acholeplasma oculi</name>
    <dbReference type="NCBI Taxonomy" id="35623"/>
    <lineage>
        <taxon>Bacteria</taxon>
        <taxon>Bacillati</taxon>
        <taxon>Mycoplasmatota</taxon>
        <taxon>Mollicutes</taxon>
        <taxon>Acholeplasmatales</taxon>
        <taxon>Acholeplasmataceae</taxon>
        <taxon>Acholeplasma</taxon>
    </lineage>
</organism>
<dbReference type="EMBL" id="LK028559">
    <property type="protein sequence ID" value="CDR31375.1"/>
    <property type="molecule type" value="Genomic_DNA"/>
</dbReference>
<accession>A0A061ABX7</accession>
<reference evidence="3" key="1">
    <citation type="submission" date="2014-05" db="EMBL/GenBank/DDBJ databases">
        <authorList>
            <person name="Kube M."/>
        </authorList>
    </citation>
    <scope>NUCLEOTIDE SEQUENCE [LARGE SCALE GENOMIC DNA]</scope>
</reference>
<dbReference type="STRING" id="35623.Aocu_13020"/>
<dbReference type="GO" id="GO:0003677">
    <property type="term" value="F:DNA binding"/>
    <property type="evidence" value="ECO:0007669"/>
    <property type="project" value="InterPro"/>
</dbReference>
<dbReference type="PANTHER" id="PTHR37301">
    <property type="entry name" value="DNA-BINDING PROTEIN-RELATED"/>
    <property type="match status" value="1"/>
</dbReference>
<dbReference type="RefSeq" id="WP_045749797.1">
    <property type="nucleotide sequence ID" value="NZ_FUZK01000001.1"/>
</dbReference>
<protein>
    <submittedName>
        <fullName evidence="2">Transcriptional regulator, Cro/CI family</fullName>
    </submittedName>
</protein>
<name>A0A061ABX7_9MOLU</name>
<dbReference type="PROSITE" id="PS50943">
    <property type="entry name" value="HTH_CROC1"/>
    <property type="match status" value="1"/>
</dbReference>
<dbReference type="OrthoDB" id="9805309at2"/>
<dbReference type="PANTHER" id="PTHR37301:SF1">
    <property type="entry name" value="DNA-BINDING PROTEIN"/>
    <property type="match status" value="1"/>
</dbReference>
<evidence type="ECO:0000313" key="3">
    <source>
        <dbReference type="Proteomes" id="UP000032434"/>
    </source>
</evidence>
<dbReference type="InParanoid" id="A0A061ABX7"/>
<evidence type="ECO:0000313" key="2">
    <source>
        <dbReference type="EMBL" id="CDR31375.1"/>
    </source>
</evidence>
<dbReference type="InterPro" id="IPR010982">
    <property type="entry name" value="Lambda_DNA-bd_dom_sf"/>
</dbReference>
<dbReference type="AlphaFoldDB" id="A0A061ABX7"/>
<keyword evidence="3" id="KW-1185">Reference proteome</keyword>
<sequence>MSIKVVLEDILKLRGMTSKELCQLVDITEANMSILRSGKAKAIRFETLNKLCYYLKCEPKDILIYVED</sequence>